<feature type="region of interest" description="Disordered" evidence="1">
    <location>
        <begin position="1"/>
        <end position="25"/>
    </location>
</feature>
<evidence type="ECO:0000313" key="2">
    <source>
        <dbReference type="EMBL" id="KAL2855714.1"/>
    </source>
</evidence>
<evidence type="ECO:0000313" key="3">
    <source>
        <dbReference type="Proteomes" id="UP001610444"/>
    </source>
</evidence>
<name>A0ABR4KTV0_9EURO</name>
<proteinExistence type="predicted"/>
<dbReference type="RefSeq" id="XP_070902121.1">
    <property type="nucleotide sequence ID" value="XM_071044864.1"/>
</dbReference>
<sequence>MYPSKRSRYHASQSSLTQPRTGTPATALRCPIQSRKSALQSANSDKITNCTAVKPDKELFIPLTCATLYVLHDADTCESMSLTRTFAGGVCARIIPGSTTSATISRRRYGSTGGSCVSRLRADSIIVSNPIPGVVVAPGGSMVYSSRVVAPPEGSEVAGGTTPYCGKWYTVSFSDETCAAVCSSTGNYCGSVP</sequence>
<reference evidence="2 3" key="1">
    <citation type="submission" date="2024-07" db="EMBL/GenBank/DDBJ databases">
        <title>Section-level genome sequencing and comparative genomics of Aspergillus sections Usti and Cavernicolus.</title>
        <authorList>
            <consortium name="Lawrence Berkeley National Laboratory"/>
            <person name="Nybo J.L."/>
            <person name="Vesth T.C."/>
            <person name="Theobald S."/>
            <person name="Frisvad J.C."/>
            <person name="Larsen T.O."/>
            <person name="Kjaerboelling I."/>
            <person name="Rothschild-Mancinelli K."/>
            <person name="Lyhne E.K."/>
            <person name="Kogle M.E."/>
            <person name="Barry K."/>
            <person name="Clum A."/>
            <person name="Na H."/>
            <person name="Ledsgaard L."/>
            <person name="Lin J."/>
            <person name="Lipzen A."/>
            <person name="Kuo A."/>
            <person name="Riley R."/>
            <person name="Mondo S."/>
            <person name="LaButti K."/>
            <person name="Haridas S."/>
            <person name="Pangalinan J."/>
            <person name="Salamov A.A."/>
            <person name="Simmons B.A."/>
            <person name="Magnuson J.K."/>
            <person name="Chen J."/>
            <person name="Drula E."/>
            <person name="Henrissat B."/>
            <person name="Wiebenga A."/>
            <person name="Lubbers R.J."/>
            <person name="Gomes A.C."/>
            <person name="Macurrencykelacurrency M.R."/>
            <person name="Stajich J."/>
            <person name="Grigoriev I.V."/>
            <person name="Mortensen U.H."/>
            <person name="De vries R.P."/>
            <person name="Baker S.E."/>
            <person name="Andersen M.R."/>
        </authorList>
    </citation>
    <scope>NUCLEOTIDE SEQUENCE [LARGE SCALE GENOMIC DNA]</scope>
    <source>
        <strain evidence="2 3">CBS 756.74</strain>
    </source>
</reference>
<protein>
    <submittedName>
        <fullName evidence="2">Uncharacterized protein</fullName>
    </submittedName>
</protein>
<dbReference type="EMBL" id="JBFXLR010000009">
    <property type="protein sequence ID" value="KAL2855714.1"/>
    <property type="molecule type" value="Genomic_DNA"/>
</dbReference>
<evidence type="ECO:0000256" key="1">
    <source>
        <dbReference type="SAM" id="MobiDB-lite"/>
    </source>
</evidence>
<feature type="compositionally biased region" description="Polar residues" evidence="1">
    <location>
        <begin position="10"/>
        <end position="24"/>
    </location>
</feature>
<accession>A0ABR4KTV0</accession>
<organism evidence="2 3">
    <name type="scientific">Aspergillus pseudodeflectus</name>
    <dbReference type="NCBI Taxonomy" id="176178"/>
    <lineage>
        <taxon>Eukaryota</taxon>
        <taxon>Fungi</taxon>
        <taxon>Dikarya</taxon>
        <taxon>Ascomycota</taxon>
        <taxon>Pezizomycotina</taxon>
        <taxon>Eurotiomycetes</taxon>
        <taxon>Eurotiomycetidae</taxon>
        <taxon>Eurotiales</taxon>
        <taxon>Aspergillaceae</taxon>
        <taxon>Aspergillus</taxon>
        <taxon>Aspergillus subgen. Nidulantes</taxon>
    </lineage>
</organism>
<gene>
    <name evidence="2" type="ORF">BJX68DRAFT_264068</name>
</gene>
<keyword evidence="3" id="KW-1185">Reference proteome</keyword>
<comment type="caution">
    <text evidence="2">The sequence shown here is derived from an EMBL/GenBank/DDBJ whole genome shotgun (WGS) entry which is preliminary data.</text>
</comment>
<dbReference type="GeneID" id="98160028"/>
<dbReference type="Proteomes" id="UP001610444">
    <property type="component" value="Unassembled WGS sequence"/>
</dbReference>